<accession>A0A7C9DZ48</accession>
<reference evidence="2" key="2">
    <citation type="submission" date="2020-07" db="EMBL/GenBank/DDBJ databases">
        <authorList>
            <person name="Vera ALvarez R."/>
            <person name="Arias-Moreno D.M."/>
            <person name="Jimenez-Jacinto V."/>
            <person name="Jimenez-Bremont J.F."/>
            <person name="Swaminathan K."/>
            <person name="Moose S.P."/>
            <person name="Guerrero-Gonzalez M.L."/>
            <person name="Marino-Ramirez L."/>
            <person name="Landsman D."/>
            <person name="Rodriguez-Kessler M."/>
            <person name="Delgado-Sanchez P."/>
        </authorList>
    </citation>
    <scope>NUCLEOTIDE SEQUENCE</scope>
    <source>
        <tissue evidence="2">Cladode</tissue>
    </source>
</reference>
<evidence type="ECO:0000313" key="2">
    <source>
        <dbReference type="EMBL" id="MBA4655681.1"/>
    </source>
</evidence>
<protein>
    <submittedName>
        <fullName evidence="2">Uncharacterized protein</fullName>
    </submittedName>
</protein>
<reference evidence="2" key="1">
    <citation type="journal article" date="2013" name="J. Plant Res.">
        <title>Effect of fungi and light on seed germination of three Opuntia species from semiarid lands of central Mexico.</title>
        <authorList>
            <person name="Delgado-Sanchez P."/>
            <person name="Jimenez-Bremont J.F."/>
            <person name="Guerrero-Gonzalez Mde L."/>
            <person name="Flores J."/>
        </authorList>
    </citation>
    <scope>NUCLEOTIDE SEQUENCE</scope>
    <source>
        <tissue evidence="2">Cladode</tissue>
    </source>
</reference>
<sequence length="152" mass="17092">MDGLAGDGAEPGRPTGSDMLTLYILLQIPESKTHRLTPTRGVNPARVTPTHHHRVTSAVEPLLLRRLCRPHPAPTRPHIIPKNARMVHCWGHTYRTLGTHTTHHRISLWVEKSVENRRKKMGKRGGGVHIDTGRFLESKGRTQISKMVESSE</sequence>
<dbReference type="AlphaFoldDB" id="A0A7C9DZ48"/>
<proteinExistence type="predicted"/>
<name>A0A7C9DZ48_OPUST</name>
<feature type="region of interest" description="Disordered" evidence="1">
    <location>
        <begin position="35"/>
        <end position="54"/>
    </location>
</feature>
<dbReference type="EMBL" id="GISG01188698">
    <property type="protein sequence ID" value="MBA4655681.1"/>
    <property type="molecule type" value="Transcribed_RNA"/>
</dbReference>
<organism evidence="2">
    <name type="scientific">Opuntia streptacantha</name>
    <name type="common">Prickly pear cactus</name>
    <name type="synonym">Opuntia cardona</name>
    <dbReference type="NCBI Taxonomy" id="393608"/>
    <lineage>
        <taxon>Eukaryota</taxon>
        <taxon>Viridiplantae</taxon>
        <taxon>Streptophyta</taxon>
        <taxon>Embryophyta</taxon>
        <taxon>Tracheophyta</taxon>
        <taxon>Spermatophyta</taxon>
        <taxon>Magnoliopsida</taxon>
        <taxon>eudicotyledons</taxon>
        <taxon>Gunneridae</taxon>
        <taxon>Pentapetalae</taxon>
        <taxon>Caryophyllales</taxon>
        <taxon>Cactineae</taxon>
        <taxon>Cactaceae</taxon>
        <taxon>Opuntioideae</taxon>
        <taxon>Opuntia</taxon>
    </lineage>
</organism>
<evidence type="ECO:0000256" key="1">
    <source>
        <dbReference type="SAM" id="MobiDB-lite"/>
    </source>
</evidence>